<protein>
    <submittedName>
        <fullName evidence="3">Type II toxin-antitoxin system PemK/MazF family toxin</fullName>
        <ecNumber evidence="3">3.1.-.-</ecNumber>
    </submittedName>
</protein>
<dbReference type="PANTHER" id="PTHR33988:SF2">
    <property type="entry name" value="ENDORIBONUCLEASE MAZF"/>
    <property type="match status" value="1"/>
</dbReference>
<proteinExistence type="inferred from homology"/>
<dbReference type="GO" id="GO:0016075">
    <property type="term" value="P:rRNA catabolic process"/>
    <property type="evidence" value="ECO:0007669"/>
    <property type="project" value="TreeGrafter"/>
</dbReference>
<dbReference type="Proteomes" id="UP001333818">
    <property type="component" value="Unassembled WGS sequence"/>
</dbReference>
<dbReference type="GO" id="GO:0004521">
    <property type="term" value="F:RNA endonuclease activity"/>
    <property type="evidence" value="ECO:0007669"/>
    <property type="project" value="TreeGrafter"/>
</dbReference>
<evidence type="ECO:0000313" key="3">
    <source>
        <dbReference type="EMBL" id="MEE3720063.1"/>
    </source>
</evidence>
<dbReference type="PANTHER" id="PTHR33988">
    <property type="entry name" value="ENDORIBONUCLEASE MAZF-RELATED"/>
    <property type="match status" value="1"/>
</dbReference>
<dbReference type="AlphaFoldDB" id="A0AAW9Q6G6"/>
<dbReference type="RefSeq" id="WP_330486503.1">
    <property type="nucleotide sequence ID" value="NZ_JAZBJZ010000224.1"/>
</dbReference>
<dbReference type="SUPFAM" id="SSF50118">
    <property type="entry name" value="Cell growth inhibitor/plasmid maintenance toxic component"/>
    <property type="match status" value="1"/>
</dbReference>
<keyword evidence="4" id="KW-1185">Reference proteome</keyword>
<dbReference type="EC" id="3.1.-.-" evidence="3"/>
<dbReference type="GO" id="GO:0003677">
    <property type="term" value="F:DNA binding"/>
    <property type="evidence" value="ECO:0007669"/>
    <property type="project" value="InterPro"/>
</dbReference>
<dbReference type="GO" id="GO:0016787">
    <property type="term" value="F:hydrolase activity"/>
    <property type="evidence" value="ECO:0007669"/>
    <property type="project" value="UniProtKB-KW"/>
</dbReference>
<comment type="caution">
    <text evidence="3">The sequence shown here is derived from an EMBL/GenBank/DDBJ whole genome shotgun (WGS) entry which is preliminary data.</text>
</comment>
<evidence type="ECO:0000256" key="2">
    <source>
        <dbReference type="ARBA" id="ARBA00022649"/>
    </source>
</evidence>
<dbReference type="EMBL" id="JAZBJZ010000224">
    <property type="protein sequence ID" value="MEE3720063.1"/>
    <property type="molecule type" value="Genomic_DNA"/>
</dbReference>
<keyword evidence="3" id="KW-0378">Hydrolase</keyword>
<dbReference type="InterPro" id="IPR003477">
    <property type="entry name" value="PemK-like"/>
</dbReference>
<comment type="similarity">
    <text evidence="1">Belongs to the PemK/MazF family.</text>
</comment>
<evidence type="ECO:0000256" key="1">
    <source>
        <dbReference type="ARBA" id="ARBA00007521"/>
    </source>
</evidence>
<dbReference type="Gene3D" id="2.30.30.110">
    <property type="match status" value="1"/>
</dbReference>
<reference evidence="3" key="1">
    <citation type="submission" date="2024-01" db="EMBL/GenBank/DDBJ databases">
        <title>Bank of Algae and Cyanobacteria of the Azores (BACA) strain genomes.</title>
        <authorList>
            <person name="Luz R."/>
            <person name="Cordeiro R."/>
            <person name="Fonseca A."/>
            <person name="Goncalves V."/>
        </authorList>
    </citation>
    <scope>NUCLEOTIDE SEQUENCE</scope>
    <source>
        <strain evidence="3">BACA0141</strain>
    </source>
</reference>
<accession>A0AAW9Q6G6</accession>
<organism evidence="3 4">
    <name type="scientific">Tumidithrix elongata BACA0141</name>
    <dbReference type="NCBI Taxonomy" id="2716417"/>
    <lineage>
        <taxon>Bacteria</taxon>
        <taxon>Bacillati</taxon>
        <taxon>Cyanobacteriota</taxon>
        <taxon>Cyanophyceae</taxon>
        <taxon>Pseudanabaenales</taxon>
        <taxon>Pseudanabaenaceae</taxon>
        <taxon>Tumidithrix</taxon>
        <taxon>Tumidithrix elongata</taxon>
    </lineage>
</organism>
<keyword evidence="2" id="KW-1277">Toxin-antitoxin system</keyword>
<gene>
    <name evidence="3" type="ORF">V2H45_25320</name>
</gene>
<dbReference type="Pfam" id="PF02452">
    <property type="entry name" value="PemK_toxin"/>
    <property type="match status" value="1"/>
</dbReference>
<dbReference type="GO" id="GO:0006402">
    <property type="term" value="P:mRNA catabolic process"/>
    <property type="evidence" value="ECO:0007669"/>
    <property type="project" value="TreeGrafter"/>
</dbReference>
<name>A0AAW9Q6G6_9CYAN</name>
<dbReference type="InterPro" id="IPR011067">
    <property type="entry name" value="Plasmid_toxin/cell-grow_inhib"/>
</dbReference>
<evidence type="ECO:0000313" key="4">
    <source>
        <dbReference type="Proteomes" id="UP001333818"/>
    </source>
</evidence>
<sequence length="111" mass="12575">MGSPNRGEVWLVDLGYVAKVRPCLVVSIPALDRDRALVTLVPHTTSLRDSRFEVKVKAKFLREGAFDVQNLITIPHAKLLRKLGELTSEQMEDLEDVLLVWLGFESEEDED</sequence>